<dbReference type="PANTHER" id="PTHR43884:SF20">
    <property type="entry name" value="ACYL-COA DEHYDROGENASE FADE28"/>
    <property type="match status" value="1"/>
</dbReference>
<keyword evidence="4" id="KW-0274">FAD</keyword>
<protein>
    <submittedName>
        <fullName evidence="8">Alkylation response protein AidB-like acyl-CoA dehydrogenase</fullName>
    </submittedName>
</protein>
<evidence type="ECO:0000313" key="8">
    <source>
        <dbReference type="EMBL" id="MBB6465249.1"/>
    </source>
</evidence>
<dbReference type="RefSeq" id="WP_184767728.1">
    <property type="nucleotide sequence ID" value="NZ_JACHGI010000001.1"/>
</dbReference>
<evidence type="ECO:0000259" key="7">
    <source>
        <dbReference type="Pfam" id="PF02771"/>
    </source>
</evidence>
<keyword evidence="3" id="KW-0285">Flavoprotein</keyword>
<reference evidence="8 9" key="1">
    <citation type="submission" date="2020-08" db="EMBL/GenBank/DDBJ databases">
        <title>Genomic Encyclopedia of Type Strains, Phase IV (KMG-IV): sequencing the most valuable type-strain genomes for metagenomic binning, comparative biology and taxonomic classification.</title>
        <authorList>
            <person name="Goeker M."/>
        </authorList>
    </citation>
    <scope>NUCLEOTIDE SEQUENCE [LARGE SCALE GENOMIC DNA]</scope>
    <source>
        <strain evidence="8 9">DSM 17454</strain>
    </source>
</reference>
<dbReference type="Pfam" id="PF00441">
    <property type="entry name" value="Acyl-CoA_dh_1"/>
    <property type="match status" value="1"/>
</dbReference>
<dbReference type="InterPro" id="IPR009075">
    <property type="entry name" value="AcylCo_DH/oxidase_C"/>
</dbReference>
<evidence type="ECO:0000313" key="9">
    <source>
        <dbReference type="Proteomes" id="UP000532373"/>
    </source>
</evidence>
<sequence>MDFRFSEEQTMTADVVRELLADACQPADLRRLMGEGAARDEARWAKIVQMGLAGALVPEDKGGLGLSAIDFVQIAEVCGYAGLPEPLVENAGVALPLLAAFASNDRAAALLERALAGEVTVSVAHPANPFVADADTAEAVLVVRNGAVHLVEAAKARIVAQPSVDPFRRLFTVAFEPSAETLIAEANEADAALAAALDRGALFAAAQMQGIAQRCVDLGVAYAKERQQFGKPIGSYQAVKHHLATAQVKIEFARPVLHAAAAQLEQGDIYSRARISQAKLACTDASDVAARTSIQVHGAMGYSWEVDVHFFLKRGIALTNWWGGPAFHRERVEARVFARPLGPEHTFAREAENA</sequence>
<organism evidence="8 9">
    <name type="scientific">Aminobacter carboxidus</name>
    <dbReference type="NCBI Taxonomy" id="376165"/>
    <lineage>
        <taxon>Bacteria</taxon>
        <taxon>Pseudomonadati</taxon>
        <taxon>Pseudomonadota</taxon>
        <taxon>Alphaproteobacteria</taxon>
        <taxon>Hyphomicrobiales</taxon>
        <taxon>Phyllobacteriaceae</taxon>
        <taxon>Aminobacter</taxon>
    </lineage>
</organism>
<name>A0A8E2BBL7_9HYPH</name>
<evidence type="ECO:0000256" key="4">
    <source>
        <dbReference type="ARBA" id="ARBA00022827"/>
    </source>
</evidence>
<dbReference type="InterPro" id="IPR013786">
    <property type="entry name" value="AcylCoA_DH/ox_N"/>
</dbReference>
<keyword evidence="5" id="KW-0560">Oxidoreductase</keyword>
<dbReference type="InterPro" id="IPR037069">
    <property type="entry name" value="AcylCoA_DH/ox_N_sf"/>
</dbReference>
<accession>A0A8E2BBL7</accession>
<dbReference type="GO" id="GO:0050660">
    <property type="term" value="F:flavin adenine dinucleotide binding"/>
    <property type="evidence" value="ECO:0007669"/>
    <property type="project" value="InterPro"/>
</dbReference>
<dbReference type="SUPFAM" id="SSF56645">
    <property type="entry name" value="Acyl-CoA dehydrogenase NM domain-like"/>
    <property type="match status" value="1"/>
</dbReference>
<evidence type="ECO:0000259" key="6">
    <source>
        <dbReference type="Pfam" id="PF00441"/>
    </source>
</evidence>
<dbReference type="Proteomes" id="UP000532373">
    <property type="component" value="Unassembled WGS sequence"/>
</dbReference>
<dbReference type="Gene3D" id="1.10.540.10">
    <property type="entry name" value="Acyl-CoA dehydrogenase/oxidase, N-terminal domain"/>
    <property type="match status" value="1"/>
</dbReference>
<evidence type="ECO:0000256" key="2">
    <source>
        <dbReference type="ARBA" id="ARBA00009347"/>
    </source>
</evidence>
<evidence type="ECO:0000256" key="5">
    <source>
        <dbReference type="ARBA" id="ARBA00023002"/>
    </source>
</evidence>
<dbReference type="PANTHER" id="PTHR43884">
    <property type="entry name" value="ACYL-COA DEHYDROGENASE"/>
    <property type="match status" value="1"/>
</dbReference>
<dbReference type="Gene3D" id="1.20.140.10">
    <property type="entry name" value="Butyryl-CoA Dehydrogenase, subunit A, domain 3"/>
    <property type="match status" value="1"/>
</dbReference>
<dbReference type="InterPro" id="IPR036250">
    <property type="entry name" value="AcylCo_DH-like_C"/>
</dbReference>
<dbReference type="InterPro" id="IPR009100">
    <property type="entry name" value="AcylCoA_DH/oxidase_NM_dom_sf"/>
</dbReference>
<gene>
    <name evidence="8" type="ORF">HNQ96_001096</name>
</gene>
<dbReference type="AlphaFoldDB" id="A0A8E2BBL7"/>
<evidence type="ECO:0000256" key="1">
    <source>
        <dbReference type="ARBA" id="ARBA00001974"/>
    </source>
</evidence>
<comment type="similarity">
    <text evidence="2">Belongs to the acyl-CoA dehydrogenase family.</text>
</comment>
<dbReference type="GO" id="GO:0003995">
    <property type="term" value="F:acyl-CoA dehydrogenase activity"/>
    <property type="evidence" value="ECO:0007669"/>
    <property type="project" value="TreeGrafter"/>
</dbReference>
<proteinExistence type="inferred from homology"/>
<feature type="domain" description="Acyl-CoA dehydrogenase/oxidase N-terminal" evidence="7">
    <location>
        <begin position="6"/>
        <end position="118"/>
    </location>
</feature>
<dbReference type="SUPFAM" id="SSF47203">
    <property type="entry name" value="Acyl-CoA dehydrogenase C-terminal domain-like"/>
    <property type="match status" value="1"/>
</dbReference>
<evidence type="ECO:0000256" key="3">
    <source>
        <dbReference type="ARBA" id="ARBA00022630"/>
    </source>
</evidence>
<comment type="cofactor">
    <cofactor evidence="1">
        <name>FAD</name>
        <dbReference type="ChEBI" id="CHEBI:57692"/>
    </cofactor>
</comment>
<feature type="domain" description="Acyl-CoA dehydrogenase/oxidase C-terminal" evidence="6">
    <location>
        <begin position="195"/>
        <end position="332"/>
    </location>
</feature>
<dbReference type="Pfam" id="PF02771">
    <property type="entry name" value="Acyl-CoA_dh_N"/>
    <property type="match status" value="1"/>
</dbReference>
<dbReference type="EMBL" id="JACHGI010000001">
    <property type="protein sequence ID" value="MBB6465249.1"/>
    <property type="molecule type" value="Genomic_DNA"/>
</dbReference>
<comment type="caution">
    <text evidence="8">The sequence shown here is derived from an EMBL/GenBank/DDBJ whole genome shotgun (WGS) entry which is preliminary data.</text>
</comment>